<gene>
    <name evidence="3" type="ORF">C8D82_12541</name>
</gene>
<dbReference type="InterPro" id="IPR050742">
    <property type="entry name" value="Helicase_Restrict-Modif_Enz"/>
</dbReference>
<feature type="domain" description="Helicase C-terminal" evidence="2">
    <location>
        <begin position="177"/>
        <end position="320"/>
    </location>
</feature>
<keyword evidence="4" id="KW-1185">Reference proteome</keyword>
<reference evidence="3 4" key="1">
    <citation type="submission" date="2018-04" db="EMBL/GenBank/DDBJ databases">
        <title>Genomic Encyclopedia of Type Strains, Phase IV (KMG-IV): sequencing the most valuable type-strain genomes for metagenomic binning, comparative biology and taxonomic classification.</title>
        <authorList>
            <person name="Goeker M."/>
        </authorList>
    </citation>
    <scope>NUCLEOTIDE SEQUENCE [LARGE SCALE GENOMIC DNA]</scope>
    <source>
        <strain evidence="3 4">DSM 14823</strain>
    </source>
</reference>
<dbReference type="GO" id="GO:0005829">
    <property type="term" value="C:cytosol"/>
    <property type="evidence" value="ECO:0007669"/>
    <property type="project" value="TreeGrafter"/>
</dbReference>
<dbReference type="Pfam" id="PF10571">
    <property type="entry name" value="UPF0547"/>
    <property type="match status" value="1"/>
</dbReference>
<dbReference type="CDD" id="cd18799">
    <property type="entry name" value="SF2_C_EcoAI-like"/>
    <property type="match status" value="1"/>
</dbReference>
<dbReference type="SUPFAM" id="SSF52540">
    <property type="entry name" value="P-loop containing nucleoside triphosphate hydrolases"/>
    <property type="match status" value="1"/>
</dbReference>
<dbReference type="GO" id="GO:0005524">
    <property type="term" value="F:ATP binding"/>
    <property type="evidence" value="ECO:0007669"/>
    <property type="project" value="InterPro"/>
</dbReference>
<dbReference type="PROSITE" id="PS51192">
    <property type="entry name" value="HELICASE_ATP_BIND_1"/>
    <property type="match status" value="1"/>
</dbReference>
<dbReference type="AlphaFoldDB" id="A0A2U1AQD8"/>
<dbReference type="InterPro" id="IPR027417">
    <property type="entry name" value="P-loop_NTPase"/>
</dbReference>
<dbReference type="InterPro" id="IPR001650">
    <property type="entry name" value="Helicase_C-like"/>
</dbReference>
<dbReference type="InterPro" id="IPR006935">
    <property type="entry name" value="Helicase/UvrB_N"/>
</dbReference>
<evidence type="ECO:0000313" key="4">
    <source>
        <dbReference type="Proteomes" id="UP000245959"/>
    </source>
</evidence>
<dbReference type="Proteomes" id="UP000245959">
    <property type="component" value="Unassembled WGS sequence"/>
</dbReference>
<dbReference type="GO" id="GO:0003677">
    <property type="term" value="F:DNA binding"/>
    <property type="evidence" value="ECO:0007669"/>
    <property type="project" value="InterPro"/>
</dbReference>
<comment type="caution">
    <text evidence="3">The sequence shown here is derived from an EMBL/GenBank/DDBJ whole genome shotgun (WGS) entry which is preliminary data.</text>
</comment>
<dbReference type="PANTHER" id="PTHR47396">
    <property type="entry name" value="TYPE I RESTRICTION ENZYME ECOKI R PROTEIN"/>
    <property type="match status" value="1"/>
</dbReference>
<dbReference type="Pfam" id="PF04851">
    <property type="entry name" value="ResIII"/>
    <property type="match status" value="1"/>
</dbReference>
<evidence type="ECO:0000259" key="1">
    <source>
        <dbReference type="PROSITE" id="PS51192"/>
    </source>
</evidence>
<name>A0A2U1AQD8_9BACT</name>
<dbReference type="PROSITE" id="PS51194">
    <property type="entry name" value="HELICASE_CTER"/>
    <property type="match status" value="1"/>
</dbReference>
<feature type="domain" description="Helicase ATP-binding" evidence="1">
    <location>
        <begin position="1"/>
        <end position="120"/>
    </location>
</feature>
<sequence>MILSHVKELLEQAVDKIHTVYPECDIGIYSTGLKRWDTDNKCIVAGIQSAYRNTDGFGNFDLIIVDEAHLIPEKGDGMYRNFLRRMKDHNPELRVIGLTATPYRLTSGPICAPDNILNKICFEVGVKELLQQGFLCPLRSKASRQEIDASGLHVRAGEFIESEVDKLMNTGDLVAQACSEIISYARERKAVIIFCCSIDHAQNVLAHIRKHDSTAEAVFGDTLPSFRAEILERFKAGKIKFLVNVGVLTTGFDAPNIDCVVLLRPTASPGLYYQMVGRGFRLHPDKKDCLVLDFGGNIERHGPVDSIQVEPKADREEPLGKTCPKCREVVPTAAMLCHVCGHSFIKEKAESEEREIGHDAAPAKVAILSGEITDTEYAVQSVRYSVHEKRNAEPGAPRTMKIEYRINMLQSFSEWICPEHGGYVKLKFIRWWRKHAPGCDLPHDAQDAVWLATEGALEWPTHITVRTVSGEKYPKIIGYRYPEKQQDLPSLDEIPF</sequence>
<evidence type="ECO:0000313" key="3">
    <source>
        <dbReference type="EMBL" id="PVY38616.1"/>
    </source>
</evidence>
<dbReference type="InterPro" id="IPR018886">
    <property type="entry name" value="UPF0547"/>
</dbReference>
<dbReference type="InterPro" id="IPR014001">
    <property type="entry name" value="Helicase_ATP-bd"/>
</dbReference>
<accession>A0A2U1AQD8</accession>
<dbReference type="GO" id="GO:0016787">
    <property type="term" value="F:hydrolase activity"/>
    <property type="evidence" value="ECO:0007669"/>
    <property type="project" value="InterPro"/>
</dbReference>
<proteinExistence type="predicted"/>
<dbReference type="Gene3D" id="3.40.50.300">
    <property type="entry name" value="P-loop containing nucleotide triphosphate hydrolases"/>
    <property type="match status" value="2"/>
</dbReference>
<evidence type="ECO:0000259" key="2">
    <source>
        <dbReference type="PROSITE" id="PS51194"/>
    </source>
</evidence>
<dbReference type="SMART" id="SM00490">
    <property type="entry name" value="HELICc"/>
    <property type="match status" value="1"/>
</dbReference>
<dbReference type="EMBL" id="QEKH01000025">
    <property type="protein sequence ID" value="PVY38616.1"/>
    <property type="molecule type" value="Genomic_DNA"/>
</dbReference>
<organism evidence="3 4">
    <name type="scientific">Victivallis vadensis</name>
    <dbReference type="NCBI Taxonomy" id="172901"/>
    <lineage>
        <taxon>Bacteria</taxon>
        <taxon>Pseudomonadati</taxon>
        <taxon>Lentisphaerota</taxon>
        <taxon>Lentisphaeria</taxon>
        <taxon>Victivallales</taxon>
        <taxon>Victivallaceae</taxon>
        <taxon>Victivallis</taxon>
    </lineage>
</organism>
<dbReference type="PANTHER" id="PTHR47396:SF1">
    <property type="entry name" value="ATP-DEPENDENT HELICASE IRC3-RELATED"/>
    <property type="match status" value="1"/>
</dbReference>
<protein>
    <submittedName>
        <fullName evidence="3">DNA repair protein RadD</fullName>
    </submittedName>
</protein>
<dbReference type="Pfam" id="PF00271">
    <property type="entry name" value="Helicase_C"/>
    <property type="match status" value="1"/>
</dbReference>